<dbReference type="AlphaFoldDB" id="A0A6S5RPC7"/>
<evidence type="ECO:0000313" key="3">
    <source>
        <dbReference type="Proteomes" id="UP000515591"/>
    </source>
</evidence>
<evidence type="ECO:0000313" key="2">
    <source>
        <dbReference type="EMBL" id="BBT17338.1"/>
    </source>
</evidence>
<accession>A0A6S5RPC7</accession>
<keyword evidence="1" id="KW-0812">Transmembrane</keyword>
<keyword evidence="1" id="KW-0472">Membrane</keyword>
<evidence type="ECO:0000256" key="1">
    <source>
        <dbReference type="SAM" id="Phobius"/>
    </source>
</evidence>
<feature type="transmembrane region" description="Helical" evidence="1">
    <location>
        <begin position="58"/>
        <end position="76"/>
    </location>
</feature>
<gene>
    <name evidence="2" type="ORF">WP8S17C03_33870</name>
</gene>
<dbReference type="Proteomes" id="UP000515591">
    <property type="component" value="Chromosome"/>
</dbReference>
<organism evidence="2 3">
    <name type="scientific">Metapseudomonas otitidis</name>
    <dbReference type="NCBI Taxonomy" id="319939"/>
    <lineage>
        <taxon>Bacteria</taxon>
        <taxon>Pseudomonadati</taxon>
        <taxon>Pseudomonadota</taxon>
        <taxon>Gammaproteobacteria</taxon>
        <taxon>Pseudomonadales</taxon>
        <taxon>Pseudomonadaceae</taxon>
        <taxon>Metapseudomonas</taxon>
    </lineage>
</organism>
<reference evidence="2 3" key="1">
    <citation type="submission" date="2019-12" db="EMBL/GenBank/DDBJ databases">
        <title>complete genome sequences of Pseudomonas otitidis str. WP8-S17-CRE-03 isolated from wastewater treatment plant effluent.</title>
        <authorList>
            <person name="Sekizuka T."/>
            <person name="Itokawa K."/>
            <person name="Yatsu K."/>
            <person name="Inamine Y."/>
            <person name="Kuroda M."/>
        </authorList>
    </citation>
    <scope>NUCLEOTIDE SEQUENCE [LARGE SCALE GENOMIC DNA]</scope>
    <source>
        <strain evidence="2 3">WP8-S17-CRE-03</strain>
    </source>
</reference>
<name>A0A6S5RPC7_9GAMM</name>
<protein>
    <submittedName>
        <fullName evidence="2">Uncharacterized protein</fullName>
    </submittedName>
</protein>
<feature type="transmembrane region" description="Helical" evidence="1">
    <location>
        <begin position="7"/>
        <end position="27"/>
    </location>
</feature>
<sequence length="82" mass="8777">MALRDIGMFVWGGITVGFAAFALYVLWQAGAHIVLVEGKPELQPFGLLGLYVAMKENGSLVAGILGFSGLAWSHFYKGSKSD</sequence>
<keyword evidence="1" id="KW-1133">Transmembrane helix</keyword>
<proteinExistence type="predicted"/>
<dbReference type="EMBL" id="AP022213">
    <property type="protein sequence ID" value="BBT17338.1"/>
    <property type="molecule type" value="Genomic_DNA"/>
</dbReference>
<dbReference type="RefSeq" id="WP_182850348.1">
    <property type="nucleotide sequence ID" value="NZ_AP022213.1"/>
</dbReference>